<dbReference type="SMART" id="SM00220">
    <property type="entry name" value="S_TKc"/>
    <property type="match status" value="1"/>
</dbReference>
<evidence type="ECO:0000256" key="2">
    <source>
        <dbReference type="ARBA" id="ARBA00022527"/>
    </source>
</evidence>
<evidence type="ECO:0000256" key="4">
    <source>
        <dbReference type="ARBA" id="ARBA00022741"/>
    </source>
</evidence>
<evidence type="ECO:0000256" key="3">
    <source>
        <dbReference type="ARBA" id="ARBA00022679"/>
    </source>
</evidence>
<keyword evidence="5" id="KW-0418">Kinase</keyword>
<protein>
    <recommendedName>
        <fullName evidence="7">Protein kinase domain-containing protein</fullName>
    </recommendedName>
</protein>
<evidence type="ECO:0000259" key="7">
    <source>
        <dbReference type="PROSITE" id="PS50011"/>
    </source>
</evidence>
<gene>
    <name evidence="8" type="ORF">PBAH0796_LOCUS16841</name>
</gene>
<evidence type="ECO:0000256" key="6">
    <source>
        <dbReference type="ARBA" id="ARBA00022840"/>
    </source>
</evidence>
<evidence type="ECO:0000256" key="1">
    <source>
        <dbReference type="ARBA" id="ARBA00011245"/>
    </source>
</evidence>
<dbReference type="PANTHER" id="PTHR24349">
    <property type="entry name" value="SERINE/THREONINE-PROTEIN KINASE"/>
    <property type="match status" value="1"/>
</dbReference>
<keyword evidence="2" id="KW-0723">Serine/threonine-protein kinase</keyword>
<dbReference type="Pfam" id="PF00069">
    <property type="entry name" value="Pkinase"/>
    <property type="match status" value="1"/>
</dbReference>
<dbReference type="PROSITE" id="PS00108">
    <property type="entry name" value="PROTEIN_KINASE_ST"/>
    <property type="match status" value="1"/>
</dbReference>
<organism evidence="8">
    <name type="scientific">Pyrodinium bahamense</name>
    <dbReference type="NCBI Taxonomy" id="73915"/>
    <lineage>
        <taxon>Eukaryota</taxon>
        <taxon>Sar</taxon>
        <taxon>Alveolata</taxon>
        <taxon>Dinophyceae</taxon>
        <taxon>Gonyaulacales</taxon>
        <taxon>Pyrocystaceae</taxon>
        <taxon>Pyrodinium</taxon>
    </lineage>
</organism>
<dbReference type="SUPFAM" id="SSF56112">
    <property type="entry name" value="Protein kinase-like (PK-like)"/>
    <property type="match status" value="1"/>
</dbReference>
<dbReference type="InterPro" id="IPR008271">
    <property type="entry name" value="Ser/Thr_kinase_AS"/>
</dbReference>
<dbReference type="CDD" id="cd05117">
    <property type="entry name" value="STKc_CAMK"/>
    <property type="match status" value="1"/>
</dbReference>
<dbReference type="Gene3D" id="1.10.510.10">
    <property type="entry name" value="Transferase(Phosphotransferase) domain 1"/>
    <property type="match status" value="1"/>
</dbReference>
<feature type="domain" description="Protein kinase" evidence="7">
    <location>
        <begin position="16"/>
        <end position="273"/>
    </location>
</feature>
<keyword evidence="4" id="KW-0547">Nucleotide-binding</keyword>
<dbReference type="FunFam" id="1.10.510.10:FF:000571">
    <property type="entry name" value="Maternal embryonic leucine zipper kinase"/>
    <property type="match status" value="1"/>
</dbReference>
<dbReference type="InterPro" id="IPR011009">
    <property type="entry name" value="Kinase-like_dom_sf"/>
</dbReference>
<dbReference type="GO" id="GO:0004674">
    <property type="term" value="F:protein serine/threonine kinase activity"/>
    <property type="evidence" value="ECO:0007669"/>
    <property type="project" value="UniProtKB-KW"/>
</dbReference>
<dbReference type="InterPro" id="IPR050205">
    <property type="entry name" value="CDPK_Ser/Thr_kinases"/>
</dbReference>
<dbReference type="AlphaFoldDB" id="A0A7S0FKL5"/>
<sequence length="353" mass="38602">MGCTLSPASPARRYEVDRKQELGSGSQGEVFTARDKMGNGRNVAIKRSPVFDAETRRSLYREEQIMRELDHPNICRLLDAYEKGAAMYFVMELCSGGDVAEQLLENGKLPEASAANILQQVVEALIHAHGRGIAHRDLKPENICLCGNVDGTVKLIDWGMSSHFRGRSMTDCVGSITYTAPEVLECASSRKAYSEACDLWSLGVVAYTMLCGKFPFWGTNEELLQAAKCERYPTSEPVWQNLSEDAKDFVRSLLRYRPEQRMSLKAALEHPWLSSASRPLPPTPTSLEEVISLDEEASVKVFGVPEKATSRASTAAPLSPDASTGPDEIHEGAQQAALGQSASIGDFATVLSL</sequence>
<dbReference type="EMBL" id="HBEG01027744">
    <property type="protein sequence ID" value="CAD8364384.1"/>
    <property type="molecule type" value="Transcribed_RNA"/>
</dbReference>
<keyword evidence="3" id="KW-0808">Transferase</keyword>
<comment type="subunit">
    <text evidence="1">Monomer.</text>
</comment>
<proteinExistence type="predicted"/>
<dbReference type="GO" id="GO:0005524">
    <property type="term" value="F:ATP binding"/>
    <property type="evidence" value="ECO:0007669"/>
    <property type="project" value="UniProtKB-KW"/>
</dbReference>
<accession>A0A7S0FKL5</accession>
<dbReference type="InterPro" id="IPR000719">
    <property type="entry name" value="Prot_kinase_dom"/>
</dbReference>
<dbReference type="PROSITE" id="PS50011">
    <property type="entry name" value="PROTEIN_KINASE_DOM"/>
    <property type="match status" value="1"/>
</dbReference>
<evidence type="ECO:0000313" key="8">
    <source>
        <dbReference type="EMBL" id="CAD8364384.1"/>
    </source>
</evidence>
<evidence type="ECO:0000256" key="5">
    <source>
        <dbReference type="ARBA" id="ARBA00022777"/>
    </source>
</evidence>
<name>A0A7S0FKL5_9DINO</name>
<keyword evidence="6" id="KW-0067">ATP-binding</keyword>
<reference evidence="8" key="1">
    <citation type="submission" date="2021-01" db="EMBL/GenBank/DDBJ databases">
        <authorList>
            <person name="Corre E."/>
            <person name="Pelletier E."/>
            <person name="Niang G."/>
            <person name="Scheremetjew M."/>
            <person name="Finn R."/>
            <person name="Kale V."/>
            <person name="Holt S."/>
            <person name="Cochrane G."/>
            <person name="Meng A."/>
            <person name="Brown T."/>
            <person name="Cohen L."/>
        </authorList>
    </citation>
    <scope>NUCLEOTIDE SEQUENCE</scope>
    <source>
        <strain evidence="8">Pbaha01</strain>
    </source>
</reference>